<comment type="caution">
    <text evidence="1">The sequence shown here is derived from an EMBL/GenBank/DDBJ whole genome shotgun (WGS) entry which is preliminary data.</text>
</comment>
<dbReference type="Pfam" id="PF11171">
    <property type="entry name" value="DUF2958"/>
    <property type="match status" value="1"/>
</dbReference>
<dbReference type="EMBL" id="BART01017264">
    <property type="protein sequence ID" value="GAG76005.1"/>
    <property type="molecule type" value="Genomic_DNA"/>
</dbReference>
<proteinExistence type="predicted"/>
<evidence type="ECO:0008006" key="2">
    <source>
        <dbReference type="Google" id="ProtNLM"/>
    </source>
</evidence>
<evidence type="ECO:0000313" key="1">
    <source>
        <dbReference type="EMBL" id="GAG76005.1"/>
    </source>
</evidence>
<dbReference type="AlphaFoldDB" id="X1A1U8"/>
<gene>
    <name evidence="1" type="ORF">S01H4_32914</name>
</gene>
<name>X1A1U8_9ZZZZ</name>
<accession>X1A1U8</accession>
<organism evidence="1">
    <name type="scientific">marine sediment metagenome</name>
    <dbReference type="NCBI Taxonomy" id="412755"/>
    <lineage>
        <taxon>unclassified sequences</taxon>
        <taxon>metagenomes</taxon>
        <taxon>ecological metagenomes</taxon>
    </lineage>
</organism>
<reference evidence="1" key="1">
    <citation type="journal article" date="2014" name="Front. Microbiol.">
        <title>High frequency of phylogenetically diverse reductive dehalogenase-homologous genes in deep subseafloor sedimentary metagenomes.</title>
        <authorList>
            <person name="Kawai M."/>
            <person name="Futagami T."/>
            <person name="Toyoda A."/>
            <person name="Takaki Y."/>
            <person name="Nishi S."/>
            <person name="Hori S."/>
            <person name="Arai W."/>
            <person name="Tsubouchi T."/>
            <person name="Morono Y."/>
            <person name="Uchiyama I."/>
            <person name="Ito T."/>
            <person name="Fujiyama A."/>
            <person name="Inagaki F."/>
            <person name="Takami H."/>
        </authorList>
    </citation>
    <scope>NUCLEOTIDE SEQUENCE</scope>
    <source>
        <strain evidence="1">Expedition CK06-06</strain>
    </source>
</reference>
<protein>
    <recommendedName>
        <fullName evidence="2">DUF2958 domain-containing protein</fullName>
    </recommendedName>
</protein>
<dbReference type="InterPro" id="IPR021341">
    <property type="entry name" value="DUF2958"/>
</dbReference>
<sequence>MIKLKLLTDELKKTIPYLKDQEKLGLNAIAYVKFFTPDSNWTWYATEFDSVDTFFGLVDGFQKELGYFFLSELESIRGPFGLKVERDLYFSPIRLKDLY</sequence>